<evidence type="ECO:0000256" key="1">
    <source>
        <dbReference type="SAM" id="Phobius"/>
    </source>
</evidence>
<keyword evidence="1" id="KW-1133">Transmembrane helix</keyword>
<dbReference type="AlphaFoldDB" id="A0A9D3C6F0"/>
<dbReference type="GO" id="GO:0035082">
    <property type="term" value="P:axoneme assembly"/>
    <property type="evidence" value="ECO:0007669"/>
    <property type="project" value="InterPro"/>
</dbReference>
<protein>
    <submittedName>
        <fullName evidence="2">Cilia- and flagella-associated protein 46-like</fullName>
    </submittedName>
</protein>
<dbReference type="EMBL" id="JAAVVJ010000001">
    <property type="protein sequence ID" value="KAF7231714.1"/>
    <property type="molecule type" value="Genomic_DNA"/>
</dbReference>
<dbReference type="GO" id="GO:0060294">
    <property type="term" value="P:cilium movement involved in cell motility"/>
    <property type="evidence" value="ECO:0007669"/>
    <property type="project" value="InterPro"/>
</dbReference>
<proteinExistence type="predicted"/>
<accession>A0A9D3C6F0</accession>
<reference evidence="2" key="1">
    <citation type="submission" date="2020-03" db="EMBL/GenBank/DDBJ databases">
        <title>Intra-Species Differences in Population Size shape Life History and Genome Evolution.</title>
        <authorList>
            <person name="Willemsen D."/>
            <person name="Cui R."/>
            <person name="Valenzano D.R."/>
        </authorList>
    </citation>
    <scope>NUCLEOTIDE SEQUENCE</scope>
    <source>
        <strain evidence="2">GRZ</strain>
        <tissue evidence="2">Whole</tissue>
    </source>
</reference>
<evidence type="ECO:0000313" key="3">
    <source>
        <dbReference type="Proteomes" id="UP000822369"/>
    </source>
</evidence>
<dbReference type="KEGG" id="nfu:107372908"/>
<keyword evidence="2" id="KW-0966">Cell projection</keyword>
<gene>
    <name evidence="2" type="ORF">G4P62_019406</name>
</gene>
<sequence length="231" mass="26023">MERKIRKLLADASETKDPRALESAFALMKSSAAARACRNLPDMYVVCAETALQLGCVETGAACLKMYFEWNPPENLLTCRALLAQGQLKGDFKEAAVCFLKAVEISKKEPRYHFMVFNASVLYLKAAHPLLHPNKCFHVVPSLKQMVQSLEEVAEQDYSWRAELIMQVILIILSSLNHFRPRGRFTGAMSGLFSTAFCFCYLLFVYEKNSLGGDPESEIFPNPTFLLRIPV</sequence>
<dbReference type="Proteomes" id="UP000822369">
    <property type="component" value="Chromosome 1"/>
</dbReference>
<dbReference type="InterPro" id="IPR039586">
    <property type="entry name" value="CFAP46"/>
</dbReference>
<keyword evidence="2" id="KW-0969">Cilium</keyword>
<evidence type="ECO:0000313" key="2">
    <source>
        <dbReference type="EMBL" id="KAF7231714.1"/>
    </source>
</evidence>
<dbReference type="Pfam" id="PF25439">
    <property type="entry name" value="TPR_CFAP46_N"/>
    <property type="match status" value="1"/>
</dbReference>
<dbReference type="InterPro" id="IPR057466">
    <property type="entry name" value="CFAP46_TPR"/>
</dbReference>
<name>A0A9D3C6F0_NOTFU</name>
<keyword evidence="1" id="KW-0472">Membrane</keyword>
<dbReference type="PANTHER" id="PTHR15977:SF15">
    <property type="entry name" value="CILIA- AND FLAGELLA-ASSOCIATED PROTEIN 46"/>
    <property type="match status" value="1"/>
</dbReference>
<dbReference type="PANTHER" id="PTHR15977">
    <property type="entry name" value="CILIA- AND FLAGELLA-ASSOCIATED PROTEIN 46"/>
    <property type="match status" value="1"/>
</dbReference>
<feature type="transmembrane region" description="Helical" evidence="1">
    <location>
        <begin position="185"/>
        <end position="206"/>
    </location>
</feature>
<comment type="caution">
    <text evidence="2">The sequence shown here is derived from an EMBL/GenBank/DDBJ whole genome shotgun (WGS) entry which is preliminary data.</text>
</comment>
<keyword evidence="1" id="KW-0812">Transmembrane</keyword>
<keyword evidence="2" id="KW-0282">Flagellum</keyword>
<organism evidence="2 3">
    <name type="scientific">Nothobranchius furzeri</name>
    <name type="common">Turquoise killifish</name>
    <dbReference type="NCBI Taxonomy" id="105023"/>
    <lineage>
        <taxon>Eukaryota</taxon>
        <taxon>Metazoa</taxon>
        <taxon>Chordata</taxon>
        <taxon>Craniata</taxon>
        <taxon>Vertebrata</taxon>
        <taxon>Euteleostomi</taxon>
        <taxon>Actinopterygii</taxon>
        <taxon>Neopterygii</taxon>
        <taxon>Teleostei</taxon>
        <taxon>Neoteleostei</taxon>
        <taxon>Acanthomorphata</taxon>
        <taxon>Ovalentaria</taxon>
        <taxon>Atherinomorphae</taxon>
        <taxon>Cyprinodontiformes</taxon>
        <taxon>Nothobranchiidae</taxon>
        <taxon>Nothobranchius</taxon>
    </lineage>
</organism>